<dbReference type="PANTHER" id="PTHR30126:SF78">
    <property type="entry name" value="HTH LYSR-TYPE DOMAIN-CONTAINING PROTEIN"/>
    <property type="match status" value="1"/>
</dbReference>
<keyword evidence="2" id="KW-0805">Transcription regulation</keyword>
<feature type="domain" description="HTH lysR-type" evidence="5">
    <location>
        <begin position="1"/>
        <end position="58"/>
    </location>
</feature>
<dbReference type="InterPro" id="IPR005119">
    <property type="entry name" value="LysR_subst-bd"/>
</dbReference>
<dbReference type="Proteomes" id="UP000579136">
    <property type="component" value="Unassembled WGS sequence"/>
</dbReference>
<dbReference type="Pfam" id="PF03466">
    <property type="entry name" value="LysR_substrate"/>
    <property type="match status" value="1"/>
</dbReference>
<dbReference type="InterPro" id="IPR036390">
    <property type="entry name" value="WH_DNA-bd_sf"/>
</dbReference>
<gene>
    <name evidence="6" type="ORF">HNQ45_000547</name>
</gene>
<dbReference type="InterPro" id="IPR000847">
    <property type="entry name" value="LysR_HTH_N"/>
</dbReference>
<dbReference type="Gene3D" id="1.10.10.10">
    <property type="entry name" value="Winged helix-like DNA-binding domain superfamily/Winged helix DNA-binding domain"/>
    <property type="match status" value="1"/>
</dbReference>
<dbReference type="RefSeq" id="WP_183673186.1">
    <property type="nucleotide sequence ID" value="NZ_CBCRYX010000002.1"/>
</dbReference>
<evidence type="ECO:0000313" key="7">
    <source>
        <dbReference type="Proteomes" id="UP000579136"/>
    </source>
</evidence>
<dbReference type="PRINTS" id="PR00039">
    <property type="entry name" value="HTHLYSR"/>
</dbReference>
<proteinExistence type="inferred from homology"/>
<evidence type="ECO:0000256" key="3">
    <source>
        <dbReference type="ARBA" id="ARBA00023125"/>
    </source>
</evidence>
<evidence type="ECO:0000259" key="5">
    <source>
        <dbReference type="PROSITE" id="PS50931"/>
    </source>
</evidence>
<keyword evidence="7" id="KW-1185">Reference proteome</keyword>
<accession>A0A9Q2CYM6</accession>
<dbReference type="Gene3D" id="3.40.190.290">
    <property type="match status" value="1"/>
</dbReference>
<evidence type="ECO:0000313" key="6">
    <source>
        <dbReference type="EMBL" id="MBB5175672.1"/>
    </source>
</evidence>
<dbReference type="GO" id="GO:0003700">
    <property type="term" value="F:DNA-binding transcription factor activity"/>
    <property type="evidence" value="ECO:0007669"/>
    <property type="project" value="InterPro"/>
</dbReference>
<evidence type="ECO:0000256" key="4">
    <source>
        <dbReference type="ARBA" id="ARBA00023163"/>
    </source>
</evidence>
<keyword evidence="3 6" id="KW-0238">DNA-binding</keyword>
<comment type="caution">
    <text evidence="6">The sequence shown here is derived from an EMBL/GenBank/DDBJ whole genome shotgun (WGS) entry which is preliminary data.</text>
</comment>
<evidence type="ECO:0000256" key="2">
    <source>
        <dbReference type="ARBA" id="ARBA00023015"/>
    </source>
</evidence>
<organism evidence="6 7">
    <name type="scientific">Nosocomiicoccus ampullae</name>
    <dbReference type="NCBI Taxonomy" id="489910"/>
    <lineage>
        <taxon>Bacteria</taxon>
        <taxon>Bacillati</taxon>
        <taxon>Bacillota</taxon>
        <taxon>Bacilli</taxon>
        <taxon>Bacillales</taxon>
        <taxon>Staphylococcaceae</taxon>
        <taxon>Nosocomiicoccus</taxon>
    </lineage>
</organism>
<reference evidence="6 7" key="1">
    <citation type="submission" date="2020-08" db="EMBL/GenBank/DDBJ databases">
        <title>Genomic Encyclopedia of Type Strains, Phase IV (KMG-IV): sequencing the most valuable type-strain genomes for metagenomic binning, comparative biology and taxonomic classification.</title>
        <authorList>
            <person name="Goeker M."/>
        </authorList>
    </citation>
    <scope>NUCLEOTIDE SEQUENCE [LARGE SCALE GENOMIC DNA]</scope>
    <source>
        <strain evidence="6 7">DSM 19163</strain>
    </source>
</reference>
<dbReference type="GO" id="GO:0000976">
    <property type="term" value="F:transcription cis-regulatory region binding"/>
    <property type="evidence" value="ECO:0007669"/>
    <property type="project" value="TreeGrafter"/>
</dbReference>
<evidence type="ECO:0000256" key="1">
    <source>
        <dbReference type="ARBA" id="ARBA00009437"/>
    </source>
</evidence>
<dbReference type="PANTHER" id="PTHR30126">
    <property type="entry name" value="HTH-TYPE TRANSCRIPTIONAL REGULATOR"/>
    <property type="match status" value="1"/>
</dbReference>
<dbReference type="PROSITE" id="PS50931">
    <property type="entry name" value="HTH_LYSR"/>
    <property type="match status" value="1"/>
</dbReference>
<dbReference type="CDD" id="cd05466">
    <property type="entry name" value="PBP2_LTTR_substrate"/>
    <property type="match status" value="1"/>
</dbReference>
<protein>
    <submittedName>
        <fullName evidence="6">DNA-binding transcriptional LysR family regulator</fullName>
    </submittedName>
</protein>
<keyword evidence="4" id="KW-0804">Transcription</keyword>
<sequence length="282" mass="32944">MRFDDYELLVTLDKEKTLRQAAEKLYISQPAVSQRLKTIENYWGVQIFIRTKKELIKTSAGEKIIEHAKQIVETEGLLKENILINKNQVEGKLTIGVASLLGYLIMPDLLRKFLKEYPNVNVQLEVGSSSKIIENVDRYHLAIIRGNKILNLENELLFTDEHYLVAPKNRNLEDEPLIEFQADPWYINQMKQFFETRFNEPYNPQLYVDQIITCRELLLKGVGMTVLPSVITDTMDLTQFHTEKVEVDNIPLLRSTYVSYDNQMLELPQVKTFLKLLEDEYK</sequence>
<dbReference type="InterPro" id="IPR036388">
    <property type="entry name" value="WH-like_DNA-bd_sf"/>
</dbReference>
<dbReference type="EMBL" id="JACHHF010000003">
    <property type="protein sequence ID" value="MBB5175672.1"/>
    <property type="molecule type" value="Genomic_DNA"/>
</dbReference>
<dbReference type="SUPFAM" id="SSF53850">
    <property type="entry name" value="Periplasmic binding protein-like II"/>
    <property type="match status" value="1"/>
</dbReference>
<comment type="similarity">
    <text evidence="1">Belongs to the LysR transcriptional regulatory family.</text>
</comment>
<dbReference type="Pfam" id="PF00126">
    <property type="entry name" value="HTH_1"/>
    <property type="match status" value="1"/>
</dbReference>
<dbReference type="AlphaFoldDB" id="A0A9Q2CYM6"/>
<dbReference type="SUPFAM" id="SSF46785">
    <property type="entry name" value="Winged helix' DNA-binding domain"/>
    <property type="match status" value="1"/>
</dbReference>
<name>A0A9Q2CYM6_9STAP</name>